<dbReference type="Gene3D" id="3.40.50.300">
    <property type="entry name" value="P-loop containing nucleotide triphosphate hydrolases"/>
    <property type="match status" value="2"/>
</dbReference>
<dbReference type="RefSeq" id="WP_143061160.1">
    <property type="nucleotide sequence ID" value="NZ_FNOK01000038.1"/>
</dbReference>
<feature type="domain" description="AAA+ ATPase" evidence="4">
    <location>
        <begin position="665"/>
        <end position="806"/>
    </location>
</feature>
<dbReference type="Proteomes" id="UP000199529">
    <property type="component" value="Unassembled WGS sequence"/>
</dbReference>
<evidence type="ECO:0000259" key="4">
    <source>
        <dbReference type="SMART" id="SM00382"/>
    </source>
</evidence>
<dbReference type="GO" id="GO:0016887">
    <property type="term" value="F:ATP hydrolysis activity"/>
    <property type="evidence" value="ECO:0007669"/>
    <property type="project" value="InterPro"/>
</dbReference>
<dbReference type="FunFam" id="3.40.50.300:FF:000216">
    <property type="entry name" value="Type VII secretion ATPase EccA"/>
    <property type="match status" value="1"/>
</dbReference>
<protein>
    <submittedName>
        <fullName evidence="5">AAA+-type ATPase, SpoVK/Ycf46/Vps4 family</fullName>
    </submittedName>
</protein>
<dbReference type="STRING" id="418495.SAMN05216215_103827"/>
<reference evidence="6" key="1">
    <citation type="submission" date="2016-10" db="EMBL/GenBank/DDBJ databases">
        <authorList>
            <person name="Varghese N."/>
            <person name="Submissions S."/>
        </authorList>
    </citation>
    <scope>NUCLEOTIDE SEQUENCE [LARGE SCALE GENOMIC DNA]</scope>
    <source>
        <strain evidence="6">CGMCC 4.3530</strain>
    </source>
</reference>
<dbReference type="EMBL" id="FNOK01000038">
    <property type="protein sequence ID" value="SDY89056.1"/>
    <property type="molecule type" value="Genomic_DNA"/>
</dbReference>
<keyword evidence="6" id="KW-1185">Reference proteome</keyword>
<dbReference type="CDD" id="cd00009">
    <property type="entry name" value="AAA"/>
    <property type="match status" value="2"/>
</dbReference>
<evidence type="ECO:0000256" key="1">
    <source>
        <dbReference type="ARBA" id="ARBA00010378"/>
    </source>
</evidence>
<evidence type="ECO:0000313" key="6">
    <source>
        <dbReference type="Proteomes" id="UP000199529"/>
    </source>
</evidence>
<accession>A0A1H3NJE2</accession>
<dbReference type="PANTHER" id="PTHR43392:SF2">
    <property type="entry name" value="AAA-TYPE ATPASE FAMILY PROTEIN _ ANKYRIN REPEAT FAMILY PROTEIN"/>
    <property type="match status" value="1"/>
</dbReference>
<evidence type="ECO:0000256" key="3">
    <source>
        <dbReference type="ARBA" id="ARBA00022840"/>
    </source>
</evidence>
<name>A0A1H3NJE2_9PSEU</name>
<keyword evidence="3" id="KW-0067">ATP-binding</keyword>
<dbReference type="InterPro" id="IPR050773">
    <property type="entry name" value="CbxX/CfxQ_RuBisCO_ESX"/>
</dbReference>
<dbReference type="SUPFAM" id="SSF52540">
    <property type="entry name" value="P-loop containing nucleoside triphosphate hydrolases"/>
    <property type="match status" value="3"/>
</dbReference>
<dbReference type="AlphaFoldDB" id="A0A1H3NJE2"/>
<feature type="domain" description="AAA+ ATPase" evidence="4">
    <location>
        <begin position="943"/>
        <end position="1082"/>
    </location>
</feature>
<proteinExistence type="inferred from homology"/>
<dbReference type="InterPro" id="IPR003593">
    <property type="entry name" value="AAA+_ATPase"/>
</dbReference>
<sequence>MDRSLLPEHLRLLLSDEPVLDVYSHGPWRVPDGLYEEIGERAVELNRDPAAEALAVELPEFFAEDTTVIGAELWFLLEFLVGTAAVRGGNAADLQRETMGGFAAQPWRPNRTWSWSASASRFRPPVEWLLDGAGDDPDLRELAFDVARRCLDVFAGIEPLEPRRQALIALHDMRAADPALAKQDLVAPVGRLADLWAQRADESILAALPELSGPAGYLDWACSGFLAAHQRLLERSPGVAGAGPIPDIDYSVEHEIALAGLMLQAELVEVPVELALTTGHAMFEVVQAMFVRLKENFDGDRWHNLVLAWLGRAVLAGEVDVCRAWLDMAMRISGVVQGLPDGVVTPSCFVPVRDFQRQLRVLARPRRVLNLLVPKLVGGEELHSAAADPAAALVGQPELAEAVRAELADFRHGRTRVVRMLLTGPESTGRGTAAGVLRGMLLKAGGNRTEAWVSEAEFASLDVSNAVVHLQQKTQGLGAHDVLVVNGLDQLAGLERSGTALLEELRRLVKRLPELHVIAVCRAGGDDRVGAVNPALLQKFRVARTADFAPEDLAELFRRAVARRDAVAADEVAQSAARLAAVGPQNMRGARLIEDLAQRGVDAARARNSGGPVEVLGRDLPEHSTGTDLADCVGLDSVRRELDLVLAEVRAAKLRREAGMPGAVRPRHLVFTGAPGTGKTTVAGVLGRTCADLGLLSSGHLVVVDCADLAGRHVAEAATGVQRALDRAMGGVLCVEDAGTLARPGIDVDRARNQGVIDALLAGLQSRSADLLVVLCGPDAAVNGLLKATPELAACFPKVVRFPDLTDEQVVELFERKAAAAGFALGDGVAEKARAVVRMARRDAAMTNGRLAVNLLERAVSLQSRRILADGVVGADESLHRIDAVDVPDTPVEPVHADLPADPLAAIDGLIGLESVKREVRLLVAEAEADRLRRGAGLPLAARTRHLVFTGNPGTAKTTVARLVAAVYAKLGLLSSGHLVEVSHADLIAEYIGQTAPKVRAAVERARGGVLFIDEAYALTPPDGRHSYGPEAIAELLRLMEEHRDDLVVIAAGYESRMTEFLRTNPGLASRFPSVVHFPDYDEAELVEIFESLASMAGFTVHEEVGAEVRRILRATSRDESFGNGRVVRNLLDRAIALQGERITASERQDAAEVGLLRPADLSGVHISHLANRTDQFGQYL</sequence>
<keyword evidence="2" id="KW-0547">Nucleotide-binding</keyword>
<dbReference type="Pfam" id="PF17866">
    <property type="entry name" value="AAA_lid_6"/>
    <property type="match status" value="2"/>
</dbReference>
<dbReference type="OrthoDB" id="9806903at2"/>
<organism evidence="5 6">
    <name type="scientific">Saccharopolyspora shandongensis</name>
    <dbReference type="NCBI Taxonomy" id="418495"/>
    <lineage>
        <taxon>Bacteria</taxon>
        <taxon>Bacillati</taxon>
        <taxon>Actinomycetota</taxon>
        <taxon>Actinomycetes</taxon>
        <taxon>Pseudonocardiales</taxon>
        <taxon>Pseudonocardiaceae</taxon>
        <taxon>Saccharopolyspora</taxon>
    </lineage>
</organism>
<evidence type="ECO:0000256" key="2">
    <source>
        <dbReference type="ARBA" id="ARBA00022741"/>
    </source>
</evidence>
<dbReference type="PRINTS" id="PR00819">
    <property type="entry name" value="CBXCFQXSUPER"/>
</dbReference>
<dbReference type="InterPro" id="IPR027417">
    <property type="entry name" value="P-loop_NTPase"/>
</dbReference>
<gene>
    <name evidence="5" type="ORF">SAMN05216215_103827</name>
</gene>
<dbReference type="Gene3D" id="1.10.8.60">
    <property type="match status" value="2"/>
</dbReference>
<dbReference type="Pfam" id="PF00004">
    <property type="entry name" value="AAA"/>
    <property type="match status" value="2"/>
</dbReference>
<comment type="similarity">
    <text evidence="1">Belongs to the CbxX/CfxQ family.</text>
</comment>
<dbReference type="InterPro" id="IPR041627">
    <property type="entry name" value="AAA_lid_6"/>
</dbReference>
<dbReference type="GO" id="GO:0005524">
    <property type="term" value="F:ATP binding"/>
    <property type="evidence" value="ECO:0007669"/>
    <property type="project" value="UniProtKB-KW"/>
</dbReference>
<dbReference type="SMART" id="SM00382">
    <property type="entry name" value="AAA"/>
    <property type="match status" value="2"/>
</dbReference>
<evidence type="ECO:0000313" key="5">
    <source>
        <dbReference type="EMBL" id="SDY89056.1"/>
    </source>
</evidence>
<dbReference type="InterPro" id="IPR003959">
    <property type="entry name" value="ATPase_AAA_core"/>
</dbReference>
<dbReference type="InterPro" id="IPR000641">
    <property type="entry name" value="CbxX/CfxQ"/>
</dbReference>
<dbReference type="PANTHER" id="PTHR43392">
    <property type="entry name" value="AAA-TYPE ATPASE FAMILY PROTEIN / ANKYRIN REPEAT FAMILY PROTEIN"/>
    <property type="match status" value="1"/>
</dbReference>